<proteinExistence type="predicted"/>
<name>A0ABT1EEC7_9FIRM</name>
<dbReference type="PROSITE" id="PS51831">
    <property type="entry name" value="HD"/>
    <property type="match status" value="1"/>
</dbReference>
<organism evidence="2 3">
    <name type="scientific">Aequitasia blattaphilus</name>
    <dbReference type="NCBI Taxonomy" id="2949332"/>
    <lineage>
        <taxon>Bacteria</taxon>
        <taxon>Bacillati</taxon>
        <taxon>Bacillota</taxon>
        <taxon>Clostridia</taxon>
        <taxon>Lachnospirales</taxon>
        <taxon>Lachnospiraceae</taxon>
        <taxon>Aequitasia</taxon>
    </lineage>
</organism>
<dbReference type="Gene3D" id="1.10.3210.10">
    <property type="entry name" value="Hypothetical protein af1432"/>
    <property type="match status" value="1"/>
</dbReference>
<dbReference type="CDD" id="cd00077">
    <property type="entry name" value="HDc"/>
    <property type="match status" value="1"/>
</dbReference>
<dbReference type="Pfam" id="PF01966">
    <property type="entry name" value="HD"/>
    <property type="match status" value="1"/>
</dbReference>
<dbReference type="NCBIfam" id="TIGR00277">
    <property type="entry name" value="HDIG"/>
    <property type="match status" value="1"/>
</dbReference>
<dbReference type="InterPro" id="IPR006675">
    <property type="entry name" value="HDIG_dom"/>
</dbReference>
<dbReference type="SUPFAM" id="SSF109604">
    <property type="entry name" value="HD-domain/PDEase-like"/>
    <property type="match status" value="1"/>
</dbReference>
<evidence type="ECO:0000313" key="2">
    <source>
        <dbReference type="EMBL" id="MCP1102817.1"/>
    </source>
</evidence>
<reference evidence="2 3" key="1">
    <citation type="journal article" date="2022" name="Genome Biol. Evol.">
        <title>Host diet, physiology and behaviors set the stage for Lachnospiraceae cladogenesis.</title>
        <authorList>
            <person name="Vera-Ponce De Leon A."/>
            <person name="Schneider M."/>
            <person name="Jahnes B.C."/>
            <person name="Sadowski V."/>
            <person name="Camuy-Velez L.A."/>
            <person name="Duan J."/>
            <person name="Sabree Z.L."/>
        </authorList>
    </citation>
    <scope>NUCLEOTIDE SEQUENCE [LARGE SCALE GENOMIC DNA]</scope>
    <source>
        <strain evidence="2 3">PAL113</strain>
    </source>
</reference>
<dbReference type="InterPro" id="IPR006674">
    <property type="entry name" value="HD_domain"/>
</dbReference>
<evidence type="ECO:0000313" key="3">
    <source>
        <dbReference type="Proteomes" id="UP001523566"/>
    </source>
</evidence>
<dbReference type="RefSeq" id="WP_262066603.1">
    <property type="nucleotide sequence ID" value="NZ_JAMXOD010000014.1"/>
</dbReference>
<comment type="caution">
    <text evidence="2">The sequence shown here is derived from an EMBL/GenBank/DDBJ whole genome shotgun (WGS) entry which is preliminary data.</text>
</comment>
<dbReference type="Proteomes" id="UP001523566">
    <property type="component" value="Unassembled WGS sequence"/>
</dbReference>
<dbReference type="InterPro" id="IPR003607">
    <property type="entry name" value="HD/PDEase_dom"/>
</dbReference>
<dbReference type="EMBL" id="JAMZFW010000014">
    <property type="protein sequence ID" value="MCP1102817.1"/>
    <property type="molecule type" value="Genomic_DNA"/>
</dbReference>
<protein>
    <submittedName>
        <fullName evidence="2">HD domain-containing protein</fullName>
    </submittedName>
</protein>
<dbReference type="SMART" id="SM00471">
    <property type="entry name" value="HDc"/>
    <property type="match status" value="1"/>
</dbReference>
<keyword evidence="3" id="KW-1185">Reference proteome</keyword>
<gene>
    <name evidence="2" type="ORF">NK125_10355</name>
</gene>
<feature type="domain" description="HD" evidence="1">
    <location>
        <begin position="33"/>
        <end position="137"/>
    </location>
</feature>
<sequence length="165" mass="19273">MDRVNQILNHPLYREALKEIQTLEKDRIFCKHNISHFLDVARLGEIQNLKEELDLDVELIYATALLHDIGRHKEYLHQIPHEEASAGIAEEILNDLSYTDNEKEQIKEGILNHGNERMKGDKSLAGLIYRSDKLSRACFACEAEQQCNWSETKKNKQLREWTKCK</sequence>
<accession>A0ABT1EEC7</accession>
<evidence type="ECO:0000259" key="1">
    <source>
        <dbReference type="PROSITE" id="PS51831"/>
    </source>
</evidence>